<name>A0A813JHU7_POLGL</name>
<organism evidence="2 3">
    <name type="scientific">Polarella glacialis</name>
    <name type="common">Dinoflagellate</name>
    <dbReference type="NCBI Taxonomy" id="89957"/>
    <lineage>
        <taxon>Eukaryota</taxon>
        <taxon>Sar</taxon>
        <taxon>Alveolata</taxon>
        <taxon>Dinophyceae</taxon>
        <taxon>Suessiales</taxon>
        <taxon>Suessiaceae</taxon>
        <taxon>Polarella</taxon>
    </lineage>
</organism>
<sequence length="114" mass="11497">MSGCRGRSASAATAIATGLVLGSTVRSPGFYQCSECCQTLNLRACARQSPGPSSPASAATARNAGKCGASATLENAGASDNNNSLEIAAAPELQLPTLSRSHINCCCFGEQESL</sequence>
<comment type="caution">
    <text evidence="2">The sequence shown here is derived from an EMBL/GenBank/DDBJ whole genome shotgun (WGS) entry which is preliminary data.</text>
</comment>
<evidence type="ECO:0000313" key="2">
    <source>
        <dbReference type="EMBL" id="CAE8676993.1"/>
    </source>
</evidence>
<protein>
    <recommendedName>
        <fullName evidence="4">Secreted protein</fullName>
    </recommendedName>
</protein>
<evidence type="ECO:0000313" key="3">
    <source>
        <dbReference type="Proteomes" id="UP000626109"/>
    </source>
</evidence>
<dbReference type="AlphaFoldDB" id="A0A813JHU7"/>
<keyword evidence="1" id="KW-0732">Signal</keyword>
<gene>
    <name evidence="2" type="ORF">PGLA2088_LOCUS20138</name>
</gene>
<feature type="non-terminal residue" evidence="2">
    <location>
        <position position="114"/>
    </location>
</feature>
<evidence type="ECO:0008006" key="4">
    <source>
        <dbReference type="Google" id="ProtNLM"/>
    </source>
</evidence>
<evidence type="ECO:0000256" key="1">
    <source>
        <dbReference type="SAM" id="SignalP"/>
    </source>
</evidence>
<accession>A0A813JHU7</accession>
<feature type="chain" id="PRO_5032406227" description="Secreted protein" evidence="1">
    <location>
        <begin position="23"/>
        <end position="114"/>
    </location>
</feature>
<reference evidence="2" key="1">
    <citation type="submission" date="2021-02" db="EMBL/GenBank/DDBJ databases">
        <authorList>
            <person name="Dougan E. K."/>
            <person name="Rhodes N."/>
            <person name="Thang M."/>
            <person name="Chan C."/>
        </authorList>
    </citation>
    <scope>NUCLEOTIDE SEQUENCE</scope>
</reference>
<dbReference type="EMBL" id="CAJNNW010025364">
    <property type="protein sequence ID" value="CAE8676993.1"/>
    <property type="molecule type" value="Genomic_DNA"/>
</dbReference>
<dbReference type="Proteomes" id="UP000626109">
    <property type="component" value="Unassembled WGS sequence"/>
</dbReference>
<proteinExistence type="predicted"/>
<feature type="signal peptide" evidence="1">
    <location>
        <begin position="1"/>
        <end position="22"/>
    </location>
</feature>